<evidence type="ECO:0000256" key="6">
    <source>
        <dbReference type="ARBA" id="ARBA00023306"/>
    </source>
</evidence>
<keyword evidence="2" id="KW-0132">Cell division</keyword>
<dbReference type="GO" id="GO:0043093">
    <property type="term" value="P:FtsZ-dependent cytokinesis"/>
    <property type="evidence" value="ECO:0007669"/>
    <property type="project" value="TreeGrafter"/>
</dbReference>
<dbReference type="Proteomes" id="UP000252147">
    <property type="component" value="Unassembled WGS sequence"/>
</dbReference>
<dbReference type="Pfam" id="PF04977">
    <property type="entry name" value="DivIC"/>
    <property type="match status" value="1"/>
</dbReference>
<feature type="coiled-coil region" evidence="7">
    <location>
        <begin position="43"/>
        <end position="70"/>
    </location>
</feature>
<evidence type="ECO:0000256" key="1">
    <source>
        <dbReference type="ARBA" id="ARBA00022475"/>
    </source>
</evidence>
<evidence type="ECO:0000256" key="2">
    <source>
        <dbReference type="ARBA" id="ARBA00022618"/>
    </source>
</evidence>
<dbReference type="EMBL" id="QOPD01000002">
    <property type="protein sequence ID" value="RCL38759.1"/>
    <property type="molecule type" value="Genomic_DNA"/>
</dbReference>
<dbReference type="AlphaFoldDB" id="A0A368BN57"/>
<keyword evidence="1" id="KW-1003">Cell membrane</keyword>
<dbReference type="GO" id="GO:0030428">
    <property type="term" value="C:cell septum"/>
    <property type="evidence" value="ECO:0007669"/>
    <property type="project" value="TreeGrafter"/>
</dbReference>
<keyword evidence="4 8" id="KW-1133">Transmembrane helix</keyword>
<dbReference type="PANTHER" id="PTHR37485:SF1">
    <property type="entry name" value="CELL DIVISION PROTEIN FTSB"/>
    <property type="match status" value="1"/>
</dbReference>
<protein>
    <recommendedName>
        <fullName evidence="11">Septum formation initiator family protein</fullName>
    </recommendedName>
</protein>
<evidence type="ECO:0000256" key="5">
    <source>
        <dbReference type="ARBA" id="ARBA00023136"/>
    </source>
</evidence>
<dbReference type="PANTHER" id="PTHR37485">
    <property type="entry name" value="CELL DIVISION PROTEIN FTSB"/>
    <property type="match status" value="1"/>
</dbReference>
<evidence type="ECO:0000256" key="3">
    <source>
        <dbReference type="ARBA" id="ARBA00022692"/>
    </source>
</evidence>
<organism evidence="9 10">
    <name type="scientific">SAR86 cluster bacterium</name>
    <dbReference type="NCBI Taxonomy" id="2030880"/>
    <lineage>
        <taxon>Bacteria</taxon>
        <taxon>Pseudomonadati</taxon>
        <taxon>Pseudomonadota</taxon>
        <taxon>Gammaproteobacteria</taxon>
        <taxon>SAR86 cluster</taxon>
    </lineage>
</organism>
<dbReference type="InterPro" id="IPR007060">
    <property type="entry name" value="FtsL/DivIC"/>
</dbReference>
<dbReference type="InterPro" id="IPR023081">
    <property type="entry name" value="Cell_div_FtsB"/>
</dbReference>
<name>A0A368BN57_9GAMM</name>
<reference evidence="9 10" key="1">
    <citation type="journal article" date="2018" name="Microbiome">
        <title>Fine metagenomic profile of the Mediterranean stratified and mixed water columns revealed by assembly and recruitment.</title>
        <authorList>
            <person name="Haro-Moreno J.M."/>
            <person name="Lopez-Perez M."/>
            <person name="De La Torre J.R."/>
            <person name="Picazo A."/>
            <person name="Camacho A."/>
            <person name="Rodriguez-Valera F."/>
        </authorList>
    </citation>
    <scope>NUCLEOTIDE SEQUENCE [LARGE SCALE GENOMIC DNA]</scope>
    <source>
        <strain evidence="9">MED-G83</strain>
    </source>
</reference>
<keyword evidence="7" id="KW-0175">Coiled coil</keyword>
<evidence type="ECO:0000256" key="4">
    <source>
        <dbReference type="ARBA" id="ARBA00022989"/>
    </source>
</evidence>
<keyword evidence="5 8" id="KW-0472">Membrane</keyword>
<keyword evidence="6" id="KW-0131">Cell cycle</keyword>
<keyword evidence="3 8" id="KW-0812">Transmembrane</keyword>
<proteinExistence type="predicted"/>
<sequence>MKIKRVVNIFLYSFLLGLLIYLLYDIFLGDYSFSQQAVLKELVNIKEEELLKISNENQNIKTEIQFIKDNDEYVELIAREELGLVREGEEYIDDEPE</sequence>
<accession>A0A368BN57</accession>
<evidence type="ECO:0000313" key="10">
    <source>
        <dbReference type="Proteomes" id="UP000252147"/>
    </source>
</evidence>
<comment type="caution">
    <text evidence="9">The sequence shown here is derived from an EMBL/GenBank/DDBJ whole genome shotgun (WGS) entry which is preliminary data.</text>
</comment>
<evidence type="ECO:0008006" key="11">
    <source>
        <dbReference type="Google" id="ProtNLM"/>
    </source>
</evidence>
<evidence type="ECO:0000313" key="9">
    <source>
        <dbReference type="EMBL" id="RCL38759.1"/>
    </source>
</evidence>
<feature type="transmembrane region" description="Helical" evidence="8">
    <location>
        <begin position="6"/>
        <end position="24"/>
    </location>
</feature>
<evidence type="ECO:0000256" key="8">
    <source>
        <dbReference type="SAM" id="Phobius"/>
    </source>
</evidence>
<gene>
    <name evidence="9" type="ORF">DBW97_01740</name>
</gene>
<evidence type="ECO:0000256" key="7">
    <source>
        <dbReference type="SAM" id="Coils"/>
    </source>
</evidence>